<dbReference type="GO" id="GO:0005544">
    <property type="term" value="F:calcium-dependent phospholipid binding"/>
    <property type="evidence" value="ECO:0007669"/>
    <property type="project" value="UniProtKB-KW"/>
</dbReference>
<keyword evidence="4" id="KW-0106">Calcium</keyword>
<dbReference type="GO" id="GO:0005739">
    <property type="term" value="C:mitochondrion"/>
    <property type="evidence" value="ECO:0007669"/>
    <property type="project" value="GOC"/>
</dbReference>
<dbReference type="InterPro" id="IPR037104">
    <property type="entry name" value="Annexin_sf"/>
</dbReference>
<dbReference type="InterPro" id="IPR018502">
    <property type="entry name" value="Annexin_repeat"/>
</dbReference>
<dbReference type="GeneTree" id="ENSGT00940000158770"/>
<evidence type="ECO:0000256" key="4">
    <source>
        <dbReference type="RuleBase" id="RU003540"/>
    </source>
</evidence>
<dbReference type="PROSITE" id="PS00223">
    <property type="entry name" value="ANNEXIN_1"/>
    <property type="match status" value="3"/>
</dbReference>
<dbReference type="GO" id="GO:0042470">
    <property type="term" value="C:melanosome"/>
    <property type="evidence" value="ECO:0007669"/>
    <property type="project" value="UniProtKB-SubCell"/>
</dbReference>
<reference evidence="5" key="1">
    <citation type="submission" date="2025-08" db="UniProtKB">
        <authorList>
            <consortium name="Ensembl"/>
        </authorList>
    </citation>
    <scope>IDENTIFICATION</scope>
</reference>
<dbReference type="Pfam" id="PF00191">
    <property type="entry name" value="Annexin"/>
    <property type="match status" value="4"/>
</dbReference>
<dbReference type="GO" id="GO:0005634">
    <property type="term" value="C:nucleus"/>
    <property type="evidence" value="ECO:0007669"/>
    <property type="project" value="TreeGrafter"/>
</dbReference>
<dbReference type="GO" id="GO:0005509">
    <property type="term" value="F:calcium ion binding"/>
    <property type="evidence" value="ECO:0007669"/>
    <property type="project" value="InterPro"/>
</dbReference>
<evidence type="ECO:0000313" key="6">
    <source>
        <dbReference type="Proteomes" id="UP000694546"/>
    </source>
</evidence>
<accession>A0A8C5FLF7</accession>
<dbReference type="GO" id="GO:0005886">
    <property type="term" value="C:plasma membrane"/>
    <property type="evidence" value="ECO:0007669"/>
    <property type="project" value="TreeGrafter"/>
</dbReference>
<dbReference type="GO" id="GO:0001786">
    <property type="term" value="F:phosphatidylserine binding"/>
    <property type="evidence" value="ECO:0007669"/>
    <property type="project" value="TreeGrafter"/>
</dbReference>
<dbReference type="GO" id="GO:0051560">
    <property type="term" value="P:mitochondrial calcium ion homeostasis"/>
    <property type="evidence" value="ECO:0007669"/>
    <property type="project" value="TreeGrafter"/>
</dbReference>
<keyword evidence="6" id="KW-1185">Reference proteome</keyword>
<evidence type="ECO:0000256" key="2">
    <source>
        <dbReference type="ARBA" id="ARBA00022737"/>
    </source>
</evidence>
<dbReference type="GO" id="GO:0012506">
    <property type="term" value="C:vesicle membrane"/>
    <property type="evidence" value="ECO:0007669"/>
    <property type="project" value="TreeGrafter"/>
</dbReference>
<comment type="similarity">
    <text evidence="1 4">Belongs to the annexin family.</text>
</comment>
<name>A0A8C5FLF7_GADMO</name>
<dbReference type="InterPro" id="IPR001464">
    <property type="entry name" value="Annexin"/>
</dbReference>
<dbReference type="InterPro" id="IPR018252">
    <property type="entry name" value="Annexin_repeat_CS"/>
</dbReference>
<evidence type="ECO:0000256" key="3">
    <source>
        <dbReference type="ARBA" id="ARBA00023216"/>
    </source>
</evidence>
<organism evidence="5 6">
    <name type="scientific">Gadus morhua</name>
    <name type="common">Atlantic cod</name>
    <dbReference type="NCBI Taxonomy" id="8049"/>
    <lineage>
        <taxon>Eukaryota</taxon>
        <taxon>Metazoa</taxon>
        <taxon>Chordata</taxon>
        <taxon>Craniata</taxon>
        <taxon>Vertebrata</taxon>
        <taxon>Euteleostomi</taxon>
        <taxon>Actinopterygii</taxon>
        <taxon>Neopterygii</taxon>
        <taxon>Teleostei</taxon>
        <taxon>Neoteleostei</taxon>
        <taxon>Acanthomorphata</taxon>
        <taxon>Zeiogadaria</taxon>
        <taxon>Gadariae</taxon>
        <taxon>Gadiformes</taxon>
        <taxon>Gadoidei</taxon>
        <taxon>Gadidae</taxon>
        <taxon>Gadus</taxon>
    </lineage>
</organism>
<dbReference type="Proteomes" id="UP000694546">
    <property type="component" value="Chromosome 10"/>
</dbReference>
<sequence>MNTNVLLQVFRGSITEAADFDATADSEALYNAMKGFGSDKEAILELVTSRSNAQRQEVLAAYKSSYGQDLIGDLKYELTGNFERLIVSLMRTPPQHDAKEIHDAVQGAGTNERCLIEVLASRNNQQIHDMVEAYKEAYGSDMEEDVVRETSGHFKKMLVVLLQGTRDESGVVDADLVEQDAQDLFAAGEEQWGTDEAKFIMILGSRSVTHLKMVFDQYEKIAEKSIEDSIKSELSGDFERVMLAVAHPCFVSLQGLGTADNTLIRIMIARSEIDMLDIRECFRLRYEKSLYNMIKEDTSGDYKRTLLQLCGGDDE</sequence>
<keyword evidence="2 4" id="KW-0677">Repeat</keyword>
<dbReference type="AlphaFoldDB" id="A0A8C5FLF7"/>
<comment type="domain">
    <text evidence="4">A pair of annexin repeats may form one binding site for calcium and phospholipid.</text>
</comment>
<dbReference type="GO" id="GO:0097190">
    <property type="term" value="P:apoptotic signaling pathway"/>
    <property type="evidence" value="ECO:0007669"/>
    <property type="project" value="TreeGrafter"/>
</dbReference>
<dbReference type="Ensembl" id="ENSGMOT00000051764.1">
    <property type="protein sequence ID" value="ENSGMOP00000045489.1"/>
    <property type="gene ID" value="ENSGMOG00000006883.2"/>
</dbReference>
<evidence type="ECO:0000256" key="1">
    <source>
        <dbReference type="ARBA" id="ARBA00007831"/>
    </source>
</evidence>
<reference evidence="5" key="2">
    <citation type="submission" date="2025-09" db="UniProtKB">
        <authorList>
            <consortium name="Ensembl"/>
        </authorList>
    </citation>
    <scope>IDENTIFICATION</scope>
</reference>
<keyword evidence="4" id="KW-0111">Calcium/phospholipid-binding</keyword>
<evidence type="ECO:0000313" key="5">
    <source>
        <dbReference type="Ensembl" id="ENSGMOP00000045489.1"/>
    </source>
</evidence>
<dbReference type="PANTHER" id="PTHR10502">
    <property type="entry name" value="ANNEXIN"/>
    <property type="match status" value="1"/>
</dbReference>
<dbReference type="SUPFAM" id="SSF47874">
    <property type="entry name" value="Annexin"/>
    <property type="match status" value="1"/>
</dbReference>
<dbReference type="PRINTS" id="PR00196">
    <property type="entry name" value="ANNEXIN"/>
</dbReference>
<protein>
    <recommendedName>
        <fullName evidence="4">Annexin</fullName>
    </recommendedName>
</protein>
<dbReference type="Gene3D" id="1.10.220.10">
    <property type="entry name" value="Annexin"/>
    <property type="match status" value="4"/>
</dbReference>
<dbReference type="PANTHER" id="PTHR10502:SF19">
    <property type="entry name" value="ANNEXIN A6"/>
    <property type="match status" value="1"/>
</dbReference>
<dbReference type="GO" id="GO:0006816">
    <property type="term" value="P:calcium ion transport"/>
    <property type="evidence" value="ECO:0007669"/>
    <property type="project" value="TreeGrafter"/>
</dbReference>
<dbReference type="SMART" id="SM00335">
    <property type="entry name" value="ANX"/>
    <property type="match status" value="4"/>
</dbReference>
<proteinExistence type="inferred from homology"/>
<keyword evidence="3 4" id="KW-0041">Annexin</keyword>
<gene>
    <name evidence="5" type="primary">ANXA6</name>
    <name evidence="5" type="synonym">anxa6</name>
</gene>
<dbReference type="PROSITE" id="PS51897">
    <property type="entry name" value="ANNEXIN_2"/>
    <property type="match status" value="4"/>
</dbReference>
<dbReference type="GO" id="GO:0051283">
    <property type="term" value="P:negative regulation of sequestering of calcium ion"/>
    <property type="evidence" value="ECO:0007669"/>
    <property type="project" value="TreeGrafter"/>
</dbReference>